<reference evidence="2" key="1">
    <citation type="journal article" date="2011" name="Nat. Biotechnol.">
        <title>The genomic sequence of the Chinese hamster ovary (CHO)-K1 cell line.</title>
        <authorList>
            <person name="Xu X."/>
            <person name="Nagarajan H."/>
            <person name="Lewis N.E."/>
            <person name="Pan S."/>
            <person name="Cai Z."/>
            <person name="Liu X."/>
            <person name="Chen W."/>
            <person name="Xie M."/>
            <person name="Wang W."/>
            <person name="Hammond S."/>
            <person name="Andersen M.R."/>
            <person name="Neff N."/>
            <person name="Passarelli B."/>
            <person name="Koh W."/>
            <person name="Fan H.C."/>
            <person name="Wang J."/>
            <person name="Gui Y."/>
            <person name="Lee K.H."/>
            <person name="Betenbaugh M.J."/>
            <person name="Quake S.R."/>
            <person name="Famili I."/>
            <person name="Palsson B.O."/>
            <person name="Wang J."/>
        </authorList>
    </citation>
    <scope>NUCLEOTIDE SEQUENCE [LARGE SCALE GENOMIC DNA]</scope>
    <source>
        <strain evidence="2">CHO K1 cell line</strain>
    </source>
</reference>
<protein>
    <submittedName>
        <fullName evidence="1">Uncharacterized protein</fullName>
    </submittedName>
</protein>
<dbReference type="EMBL" id="JH002057">
    <property type="protein sequence ID" value="EGW09287.1"/>
    <property type="molecule type" value="Genomic_DNA"/>
</dbReference>
<organism evidence="1 2">
    <name type="scientific">Cricetulus griseus</name>
    <name type="common">Chinese hamster</name>
    <name type="synonym">Cricetulus barabensis griseus</name>
    <dbReference type="NCBI Taxonomy" id="10029"/>
    <lineage>
        <taxon>Eukaryota</taxon>
        <taxon>Metazoa</taxon>
        <taxon>Chordata</taxon>
        <taxon>Craniata</taxon>
        <taxon>Vertebrata</taxon>
        <taxon>Euteleostomi</taxon>
        <taxon>Mammalia</taxon>
        <taxon>Eutheria</taxon>
        <taxon>Euarchontoglires</taxon>
        <taxon>Glires</taxon>
        <taxon>Rodentia</taxon>
        <taxon>Myomorpha</taxon>
        <taxon>Muroidea</taxon>
        <taxon>Cricetidae</taxon>
        <taxon>Cricetinae</taxon>
        <taxon>Cricetulus</taxon>
    </lineage>
</organism>
<accession>G3IDH3</accession>
<sequence length="136" mass="15021">MTPSFLHQTQHCLRAAGGTLVHRWGRCGATTQARQGSWSTAKELKVFTASVPRFESVRDSSREPTSDRLSAGPGCNQTVISNCVRDFLIRSFRFAAGMGICQAGTNHDPDHVSKHCKKLFEPLCKCSLGPVRTPWF</sequence>
<evidence type="ECO:0000313" key="2">
    <source>
        <dbReference type="Proteomes" id="UP000001075"/>
    </source>
</evidence>
<evidence type="ECO:0000313" key="1">
    <source>
        <dbReference type="EMBL" id="EGW09287.1"/>
    </source>
</evidence>
<proteinExistence type="predicted"/>
<dbReference type="AlphaFoldDB" id="G3IDH3"/>
<gene>
    <name evidence="1" type="ORF">I79_021754</name>
</gene>
<dbReference type="Proteomes" id="UP000001075">
    <property type="component" value="Unassembled WGS sequence"/>
</dbReference>
<dbReference type="InParanoid" id="G3IDH3"/>
<name>G3IDH3_CRIGR</name>